<evidence type="ECO:0000256" key="1">
    <source>
        <dbReference type="ARBA" id="ARBA00001946"/>
    </source>
</evidence>
<dbReference type="PANTHER" id="PTHR21340">
    <property type="entry name" value="DIADENOSINE 5,5-P1,P4-TETRAPHOSPHATE PYROPHOSPHOHYDROLASE MUTT"/>
    <property type="match status" value="1"/>
</dbReference>
<sequence length="158" mass="17528">MPLISAGILLHRHRDGALEVLLAHPGGPYWRNRDTGAWTIPKGLVDEGETSEAAARREFEEELGSAANGDLQPLARVRQRSGKWVEAYVMEGDFDPATLRSNTFSAEWPPRSGRMAEFAEIDRAAWFGIAEARRRILPGQEPLIDALLNLLETAPKRG</sequence>
<keyword evidence="6" id="KW-1185">Reference proteome</keyword>
<dbReference type="EMBL" id="JADLZT010000006">
    <property type="protein sequence ID" value="MBF6024582.1"/>
    <property type="molecule type" value="Genomic_DNA"/>
</dbReference>
<dbReference type="InterPro" id="IPR020476">
    <property type="entry name" value="Nudix_hydrolase"/>
</dbReference>
<feature type="domain" description="Nudix hydrolase" evidence="4">
    <location>
        <begin position="1"/>
        <end position="151"/>
    </location>
</feature>
<evidence type="ECO:0000313" key="5">
    <source>
        <dbReference type="EMBL" id="MBF6024582.1"/>
    </source>
</evidence>
<dbReference type="InterPro" id="IPR015797">
    <property type="entry name" value="NUDIX_hydrolase-like_dom_sf"/>
</dbReference>
<accession>A0ABS0BAA7</accession>
<dbReference type="InterPro" id="IPR020084">
    <property type="entry name" value="NUDIX_hydrolase_CS"/>
</dbReference>
<dbReference type="Gene3D" id="3.90.79.10">
    <property type="entry name" value="Nucleoside Triphosphate Pyrophosphohydrolase"/>
    <property type="match status" value="1"/>
</dbReference>
<organism evidence="5 6">
    <name type="scientific">Lysobacter niastensis</name>
    <dbReference type="NCBI Taxonomy" id="380629"/>
    <lineage>
        <taxon>Bacteria</taxon>
        <taxon>Pseudomonadati</taxon>
        <taxon>Pseudomonadota</taxon>
        <taxon>Gammaproteobacteria</taxon>
        <taxon>Lysobacterales</taxon>
        <taxon>Lysobacteraceae</taxon>
        <taxon>Lysobacter</taxon>
    </lineage>
</organism>
<evidence type="ECO:0000259" key="4">
    <source>
        <dbReference type="PROSITE" id="PS51462"/>
    </source>
</evidence>
<dbReference type="PROSITE" id="PS51462">
    <property type="entry name" value="NUDIX"/>
    <property type="match status" value="1"/>
</dbReference>
<dbReference type="InterPro" id="IPR000086">
    <property type="entry name" value="NUDIX_hydrolase_dom"/>
</dbReference>
<gene>
    <name evidence="5" type="ORF">IU514_11130</name>
</gene>
<keyword evidence="2 3" id="KW-0378">Hydrolase</keyword>
<dbReference type="InterPro" id="IPR051325">
    <property type="entry name" value="Nudix_hydrolase_domain"/>
</dbReference>
<comment type="cofactor">
    <cofactor evidence="1">
        <name>Mg(2+)</name>
        <dbReference type="ChEBI" id="CHEBI:18420"/>
    </cofactor>
</comment>
<reference evidence="5 6" key="1">
    <citation type="submission" date="2020-11" db="EMBL/GenBank/DDBJ databases">
        <title>Draft Genome Sequence and Secondary Metabolite Biosynthetic Potential of the Lysobacter niastensis Type strain DSM 18481.</title>
        <authorList>
            <person name="Turrini P."/>
            <person name="Artuso I."/>
            <person name="Tescari M."/>
            <person name="Lugli G.A."/>
            <person name="Frangipani E."/>
            <person name="Ventura M."/>
            <person name="Visca P."/>
        </authorList>
    </citation>
    <scope>NUCLEOTIDE SEQUENCE [LARGE SCALE GENOMIC DNA]</scope>
    <source>
        <strain evidence="5 6">DSM 18481</strain>
    </source>
</reference>
<dbReference type="PANTHER" id="PTHR21340:SF7">
    <property type="entry name" value="NUDIX HYDROLASE DOMAIN-CONTAINING PROTEIN"/>
    <property type="match status" value="1"/>
</dbReference>
<evidence type="ECO:0000256" key="3">
    <source>
        <dbReference type="RuleBase" id="RU003476"/>
    </source>
</evidence>
<comment type="caution">
    <text evidence="5">The sequence shown here is derived from an EMBL/GenBank/DDBJ whole genome shotgun (WGS) entry which is preliminary data.</text>
</comment>
<dbReference type="RefSeq" id="WP_194931196.1">
    <property type="nucleotide sequence ID" value="NZ_JADLZT010000006.1"/>
</dbReference>
<comment type="similarity">
    <text evidence="3">Belongs to the Nudix hydrolase family.</text>
</comment>
<dbReference type="SUPFAM" id="SSF55811">
    <property type="entry name" value="Nudix"/>
    <property type="match status" value="1"/>
</dbReference>
<dbReference type="CDD" id="cd04662">
    <property type="entry name" value="NUDIX_Hydrolase"/>
    <property type="match status" value="1"/>
</dbReference>
<evidence type="ECO:0000256" key="2">
    <source>
        <dbReference type="ARBA" id="ARBA00022801"/>
    </source>
</evidence>
<proteinExistence type="inferred from homology"/>
<dbReference type="PROSITE" id="PS00893">
    <property type="entry name" value="NUDIX_BOX"/>
    <property type="match status" value="1"/>
</dbReference>
<name>A0ABS0BAA7_9GAMM</name>
<dbReference type="Pfam" id="PF00293">
    <property type="entry name" value="NUDIX"/>
    <property type="match status" value="1"/>
</dbReference>
<evidence type="ECO:0000313" key="6">
    <source>
        <dbReference type="Proteomes" id="UP001429984"/>
    </source>
</evidence>
<dbReference type="Proteomes" id="UP001429984">
    <property type="component" value="Unassembled WGS sequence"/>
</dbReference>
<dbReference type="PRINTS" id="PR00502">
    <property type="entry name" value="NUDIXFAMILY"/>
</dbReference>
<protein>
    <submittedName>
        <fullName evidence="5">NUDIX domain-containing protein</fullName>
    </submittedName>
</protein>